<feature type="domain" description="N-acetyltransferase" evidence="4">
    <location>
        <begin position="24"/>
        <end position="203"/>
    </location>
</feature>
<feature type="compositionally biased region" description="Low complexity" evidence="3">
    <location>
        <begin position="1"/>
        <end position="12"/>
    </location>
</feature>
<protein>
    <submittedName>
        <fullName evidence="5">GNAT family N-acetyltransferase</fullName>
    </submittedName>
</protein>
<dbReference type="InterPro" id="IPR050832">
    <property type="entry name" value="Bact_Acetyltransf"/>
</dbReference>
<dbReference type="OrthoDB" id="9799092at2"/>
<evidence type="ECO:0000256" key="1">
    <source>
        <dbReference type="ARBA" id="ARBA00022679"/>
    </source>
</evidence>
<evidence type="ECO:0000313" key="6">
    <source>
        <dbReference type="Proteomes" id="UP000319263"/>
    </source>
</evidence>
<dbReference type="EMBL" id="CP041692">
    <property type="protein sequence ID" value="QDP96934.1"/>
    <property type="molecule type" value="Genomic_DNA"/>
</dbReference>
<organism evidence="5 6">
    <name type="scientific">Microlunatus elymi</name>
    <dbReference type="NCBI Taxonomy" id="2596828"/>
    <lineage>
        <taxon>Bacteria</taxon>
        <taxon>Bacillati</taxon>
        <taxon>Actinomycetota</taxon>
        <taxon>Actinomycetes</taxon>
        <taxon>Propionibacteriales</taxon>
        <taxon>Propionibacteriaceae</taxon>
        <taxon>Microlunatus</taxon>
    </lineage>
</organism>
<evidence type="ECO:0000313" key="5">
    <source>
        <dbReference type="EMBL" id="QDP96934.1"/>
    </source>
</evidence>
<keyword evidence="1 5" id="KW-0808">Transferase</keyword>
<reference evidence="5 6" key="1">
    <citation type="submission" date="2019-07" db="EMBL/GenBank/DDBJ databases">
        <title>Microlunatus dokdonensis sp. nov. isolated from the rhizospheric soil of the wild plant Elymus tsukushiensis.</title>
        <authorList>
            <person name="Ghim S.-Y."/>
            <person name="Hwang Y.-J."/>
            <person name="Son J.-S."/>
            <person name="Shin J.-H."/>
        </authorList>
    </citation>
    <scope>NUCLEOTIDE SEQUENCE [LARGE SCALE GENOMIC DNA]</scope>
    <source>
        <strain evidence="5 6">KUDC0627</strain>
    </source>
</reference>
<dbReference type="KEGG" id="mik:FOE78_14310"/>
<dbReference type="CDD" id="cd04301">
    <property type="entry name" value="NAT_SF"/>
    <property type="match status" value="2"/>
</dbReference>
<dbReference type="PANTHER" id="PTHR43877">
    <property type="entry name" value="AMINOALKYLPHOSPHONATE N-ACETYLTRANSFERASE-RELATED-RELATED"/>
    <property type="match status" value="1"/>
</dbReference>
<dbReference type="AlphaFoldDB" id="A0A516Q0H4"/>
<dbReference type="Gene3D" id="3.40.630.30">
    <property type="match status" value="1"/>
</dbReference>
<sequence>MGTGRSPVARSRPAPPALGRVDGVDWSPLTEAELPEVSGLLTAIEHFDDPAERHTLEELQEAFAESAADPEHNARIGRDRGGVVVAYGWVHPFPADVNPRRVFLDGGVHPGWRRRGIGHELLDWELARAAEWDAQTRSAEHGPLQLTVPVEEKFTDRAKLVCDRKFSAVRWFADMSLKFEQLDSGVPAVPRLPGIRLEPFRVTVSEQVRQAHNEAFADHWGSQPVPQVRWQERLAASSTRTEWSWVALDDASGEVAGYAMNAAYPQDWEFQGYREGWTDRLGVRRNWRNRGIAKALLIASMRSFADAGLDGAGLGVDTDNPTGAFGLYTRLGYHRGETQVMYARIDSP</sequence>
<evidence type="ECO:0000256" key="2">
    <source>
        <dbReference type="ARBA" id="ARBA00023315"/>
    </source>
</evidence>
<keyword evidence="6" id="KW-1185">Reference proteome</keyword>
<dbReference type="InterPro" id="IPR016181">
    <property type="entry name" value="Acyl_CoA_acyltransferase"/>
</dbReference>
<feature type="region of interest" description="Disordered" evidence="3">
    <location>
        <begin position="1"/>
        <end position="22"/>
    </location>
</feature>
<gene>
    <name evidence="5" type="ORF">FOE78_14310</name>
</gene>
<evidence type="ECO:0000256" key="3">
    <source>
        <dbReference type="SAM" id="MobiDB-lite"/>
    </source>
</evidence>
<evidence type="ECO:0000259" key="4">
    <source>
        <dbReference type="PROSITE" id="PS51186"/>
    </source>
</evidence>
<dbReference type="PROSITE" id="PS51186">
    <property type="entry name" value="GNAT"/>
    <property type="match status" value="2"/>
</dbReference>
<dbReference type="Proteomes" id="UP000319263">
    <property type="component" value="Chromosome"/>
</dbReference>
<dbReference type="SUPFAM" id="SSF55729">
    <property type="entry name" value="Acyl-CoA N-acyltransferases (Nat)"/>
    <property type="match status" value="2"/>
</dbReference>
<keyword evidence="2" id="KW-0012">Acyltransferase</keyword>
<feature type="domain" description="N-acetyltransferase" evidence="4">
    <location>
        <begin position="195"/>
        <end position="348"/>
    </location>
</feature>
<dbReference type="GO" id="GO:0016747">
    <property type="term" value="F:acyltransferase activity, transferring groups other than amino-acyl groups"/>
    <property type="evidence" value="ECO:0007669"/>
    <property type="project" value="InterPro"/>
</dbReference>
<name>A0A516Q0H4_9ACTN</name>
<dbReference type="InterPro" id="IPR000182">
    <property type="entry name" value="GNAT_dom"/>
</dbReference>
<accession>A0A516Q0H4</accession>
<dbReference type="Pfam" id="PF00583">
    <property type="entry name" value="Acetyltransf_1"/>
    <property type="match status" value="2"/>
</dbReference>
<proteinExistence type="predicted"/>